<keyword evidence="4" id="KW-0472">Membrane</keyword>
<evidence type="ECO:0000256" key="1">
    <source>
        <dbReference type="ARBA" id="ARBA00022737"/>
    </source>
</evidence>
<comment type="caution">
    <text evidence="6">The sequence shown here is derived from an EMBL/GenBank/DDBJ whole genome shotgun (WGS) entry which is preliminary data.</text>
</comment>
<dbReference type="GO" id="GO:0016798">
    <property type="term" value="F:hydrolase activity, acting on glycosyl bonds"/>
    <property type="evidence" value="ECO:0007669"/>
    <property type="project" value="UniProtKB-KW"/>
</dbReference>
<dbReference type="GO" id="GO:0000272">
    <property type="term" value="P:polysaccharide catabolic process"/>
    <property type="evidence" value="ECO:0007669"/>
    <property type="project" value="UniProtKB-KW"/>
</dbReference>
<evidence type="ECO:0000256" key="3">
    <source>
        <dbReference type="ARBA" id="ARBA00023326"/>
    </source>
</evidence>
<evidence type="ECO:0000259" key="5">
    <source>
        <dbReference type="PROSITE" id="PS50853"/>
    </source>
</evidence>
<dbReference type="Pfam" id="PF00041">
    <property type="entry name" value="fn3"/>
    <property type="match status" value="1"/>
</dbReference>
<dbReference type="InterPro" id="IPR029476">
    <property type="entry name" value="DNase_NucA_NucB"/>
</dbReference>
<gene>
    <name evidence="6" type="ORF">G5C51_35175</name>
</gene>
<dbReference type="CDD" id="cd00063">
    <property type="entry name" value="FN3"/>
    <property type="match status" value="1"/>
</dbReference>
<dbReference type="InterPro" id="IPR013783">
    <property type="entry name" value="Ig-like_fold"/>
</dbReference>
<evidence type="ECO:0000256" key="4">
    <source>
        <dbReference type="SAM" id="Phobius"/>
    </source>
</evidence>
<proteinExistence type="predicted"/>
<protein>
    <recommendedName>
        <fullName evidence="5">Fibronectin type-III domain-containing protein</fullName>
    </recommendedName>
</protein>
<dbReference type="PROSITE" id="PS50853">
    <property type="entry name" value="FN3"/>
    <property type="match status" value="1"/>
</dbReference>
<keyword evidence="2" id="KW-0326">Glycosidase</keyword>
<accession>A0A6G4UCL1</accession>
<keyword evidence="3" id="KW-0624">Polysaccharide degradation</keyword>
<evidence type="ECO:0000313" key="6">
    <source>
        <dbReference type="EMBL" id="NGN69118.1"/>
    </source>
</evidence>
<organism evidence="6 7">
    <name type="scientific">Streptomyces coryli</name>
    <dbReference type="NCBI Taxonomy" id="1128680"/>
    <lineage>
        <taxon>Bacteria</taxon>
        <taxon>Bacillati</taxon>
        <taxon>Actinomycetota</taxon>
        <taxon>Actinomycetes</taxon>
        <taxon>Kitasatosporales</taxon>
        <taxon>Streptomycetaceae</taxon>
        <taxon>Streptomyces</taxon>
    </lineage>
</organism>
<keyword evidence="4" id="KW-1133">Transmembrane helix</keyword>
<dbReference type="InterPro" id="IPR050991">
    <property type="entry name" value="ECM_Regulatory_Proteins"/>
</dbReference>
<keyword evidence="4" id="KW-0812">Transmembrane</keyword>
<dbReference type="InterPro" id="IPR036116">
    <property type="entry name" value="FN3_sf"/>
</dbReference>
<evidence type="ECO:0000256" key="2">
    <source>
        <dbReference type="ARBA" id="ARBA00023295"/>
    </source>
</evidence>
<keyword evidence="2" id="KW-0378">Hydrolase</keyword>
<dbReference type="PANTHER" id="PTHR46708">
    <property type="entry name" value="TENASCIN"/>
    <property type="match status" value="1"/>
</dbReference>
<keyword evidence="1" id="KW-0677">Repeat</keyword>
<dbReference type="SUPFAM" id="SSF49265">
    <property type="entry name" value="Fibronectin type III"/>
    <property type="match status" value="1"/>
</dbReference>
<keyword evidence="3" id="KW-0119">Carbohydrate metabolism</keyword>
<keyword evidence="7" id="KW-1185">Reference proteome</keyword>
<dbReference type="PANTHER" id="PTHR46708:SF2">
    <property type="entry name" value="FIBRONECTIN TYPE-III DOMAIN-CONTAINING PROTEIN"/>
    <property type="match status" value="1"/>
</dbReference>
<dbReference type="Pfam" id="PF14040">
    <property type="entry name" value="DNase_NucA_NucB"/>
    <property type="match status" value="1"/>
</dbReference>
<dbReference type="Gene3D" id="2.60.40.10">
    <property type="entry name" value="Immunoglobulins"/>
    <property type="match status" value="1"/>
</dbReference>
<feature type="domain" description="Fibronectin type-III" evidence="5">
    <location>
        <begin position="166"/>
        <end position="256"/>
    </location>
</feature>
<dbReference type="EMBL" id="JAAKZV010000260">
    <property type="protein sequence ID" value="NGN69118.1"/>
    <property type="molecule type" value="Genomic_DNA"/>
</dbReference>
<sequence length="791" mass="83985">MWKRLFLRRLRALAILLAIAIPVGLVNLPAVEAEAADQVQTPPAACAGMTGPGEDGNSIDDENHAAVRLDLPSPKEDVAVDEEGKIDLSGVLHKKAKMVDVSMGKVKSTDFTLGPPPAGVSGWASSWQTRLRPPQLGKNLVCTRAEREPKRFARILRSFNIVDRIAPSNVTGLSVGSITHNSAKASWNAATDNYGLAGYEIRVDGGPAIRTNSATRSYTISGLPPESEHTVSVVAVDLAGNKSATPATTTFRTAETPPDPDPELTLAVEEGSATAKWQPDPNGDFTYRVFLDGQLHDEFPMGQYCVDAAGNKADPCTADSVIEYPIEPLEAATPYTLRIDAAREDGTQWRDFGGGFITKTVAPAVPETVTQQVSSESSQCAAQGGDFYIAPSVRSAVTVPGGSTQVFAGCYRAADASCVEDHMPPEEDESFDCSDDVTGLLRDVSAPGGGPALSPLNADASDTTPLFDPGNPIQPVAWCLQSGACTLLLAPPAAAAASAGVATVVSAVVFWIVVIAAAIVIGVALGVIWSIIDASPIAIGGLLEYPIDHATDFDTYEDWGLEEGRWYHSLTAYAQLIKTTKEIADDRDLPFAWTDSEDSYLRRTIDQACAALKGGNYSYGPCDDDFAVYVPGGKNNKFVDMQQTGDHIVAAMGNGGYPQPSGRIKWLAPARSIDGQAARSAGFRRGWFDTLAFRPNACDNRGGQVCDEFPFWATDQAVNLSGLTADLKPVPRREASPQGNDISTFHTKCKVDNGERFMVLPIKSWVSAGAPSFGIRVNGSGASVCMQPSSP</sequence>
<dbReference type="Proteomes" id="UP000481583">
    <property type="component" value="Unassembled WGS sequence"/>
</dbReference>
<feature type="transmembrane region" description="Helical" evidence="4">
    <location>
        <begin position="508"/>
        <end position="532"/>
    </location>
</feature>
<name>A0A6G4UCL1_9ACTN</name>
<evidence type="ECO:0000313" key="7">
    <source>
        <dbReference type="Proteomes" id="UP000481583"/>
    </source>
</evidence>
<dbReference type="AlphaFoldDB" id="A0A6G4UCL1"/>
<dbReference type="SMART" id="SM00060">
    <property type="entry name" value="FN3"/>
    <property type="match status" value="2"/>
</dbReference>
<reference evidence="6 7" key="1">
    <citation type="submission" date="2020-02" db="EMBL/GenBank/DDBJ databases">
        <title>Whole-genome analyses of novel actinobacteria.</title>
        <authorList>
            <person name="Sahin N."/>
        </authorList>
    </citation>
    <scope>NUCLEOTIDE SEQUENCE [LARGE SCALE GENOMIC DNA]</scope>
    <source>
        <strain evidence="6 7">A7024</strain>
    </source>
</reference>
<dbReference type="InterPro" id="IPR003961">
    <property type="entry name" value="FN3_dom"/>
</dbReference>